<dbReference type="InterPro" id="IPR011990">
    <property type="entry name" value="TPR-like_helical_dom_sf"/>
</dbReference>
<dbReference type="PANTHER" id="PTHR47936">
    <property type="entry name" value="PPR_LONG DOMAIN-CONTAINING PROTEIN"/>
    <property type="match status" value="1"/>
</dbReference>
<feature type="region of interest" description="Disordered" evidence="6">
    <location>
        <begin position="862"/>
        <end position="887"/>
    </location>
</feature>
<evidence type="ECO:0000256" key="4">
    <source>
        <dbReference type="ARBA" id="ARBA00044511"/>
    </source>
</evidence>
<dbReference type="EMBL" id="JAODAN010000007">
    <property type="protein sequence ID" value="KAK1923068.1"/>
    <property type="molecule type" value="Genomic_DNA"/>
</dbReference>
<dbReference type="PANTHER" id="PTHR47936:SF1">
    <property type="entry name" value="PENTATRICOPEPTIDE REPEAT-CONTAINING PROTEIN GUN1, CHLOROPLASTIC"/>
    <property type="match status" value="1"/>
</dbReference>
<sequence length="900" mass="101513">MFRPSFARKVVRLRSVRLITRAYRTPQQQTELFPAPQPLRLDGPAIKPPPIPLYQPDPRLEDIDFAEEEKHYQLKLHLTKIAEEDNPELDDEALQDFYTALVASGAENTPPPPLPQLPAPTNRMPAEERERTLERLEQRLQASQLAPPATESSTQDVAATTEDRPERLTAILSQISLPSSSSTRLGFSLKGKEKEDIRPSELPLGLVNRAEWQALFDTFMARKDARGGEALIGIMMQHGMRPDEDFVNEVMRLDAFAGRIDDVTRLTTAFTQLGGVLSEPQHNAFITSLLITSPTNVRSALQYLREFERKGEPLPQSSYAVILNHLTTPSGYHQTTSHTRAQAWELFTHMRLHGHSIPDAHVYSTMIRACADPRDPQPERARDLWIEMTQEGNQVEPTRAEYDAIIRALSSTKGTYLEAFDMLRQMLARHHDAVVAPFEDTPRALWSAHVPTLSTFIALLEGTKRAGDLERARWILSEVIGLVGSSVEIGQPMPGPNEELLGGLFMTYAAWKPPITRSSLKTKEDGQVEAVEEDATPTLDATNLERIANAENQIQTAESEEQPSTSSVPRSSADAIREATAVFRRILTDVQAKKNGDVDFFRHPFTGVHLHARLVNAYISVQLEHAATTAAMYKAWKETWEQVSAVDPAVRPNGWSYMLLLERCSAGRRRGETSEDRSMAAAWGKRVWRDYIEWSKTGPLTAEASSGTAIVEQTESKPLLNSRQIYLAGLGHRQVERCWKAAIKLYALTDHTDTSLALLREFTRRYPPEAIKKGYKPYDLFGMATRIVDLTRLPEPDVQPHLLFDDVDVLHQRLVKKEDWPSVSAVKSITKAYEHALLKRRKYRMKNAGVLKELAKFNKERALIEQSTRDSQGSLPPPAEEDEMDGQWDEFVAERRKAWG</sequence>
<evidence type="ECO:0000256" key="1">
    <source>
        <dbReference type="ARBA" id="ARBA00006192"/>
    </source>
</evidence>
<comment type="similarity">
    <text evidence="1">Belongs to the CCM1 family.</text>
</comment>
<reference evidence="7" key="1">
    <citation type="submission" date="2023-02" db="EMBL/GenBank/DDBJ databases">
        <title>Identification and recombinant expression of a fungal hydrolase from Papiliotrema laurentii that hydrolyzes apple cutin and clears colloidal polyester polyurethane.</title>
        <authorList>
            <consortium name="DOE Joint Genome Institute"/>
            <person name="Roman V.A."/>
            <person name="Bojanowski C."/>
            <person name="Crable B.R."/>
            <person name="Wagner D.N."/>
            <person name="Hung C.S."/>
            <person name="Nadeau L.J."/>
            <person name="Schratz L."/>
            <person name="Haridas S."/>
            <person name="Pangilinan J."/>
            <person name="Lipzen A."/>
            <person name="Na H."/>
            <person name="Yan M."/>
            <person name="Ng V."/>
            <person name="Grigoriev I.V."/>
            <person name="Spatafora J.W."/>
            <person name="Barlow D."/>
            <person name="Biffinger J."/>
            <person name="Kelley-Loughnane N."/>
            <person name="Varaljay V.A."/>
            <person name="Crookes-Goodson W.J."/>
        </authorList>
    </citation>
    <scope>NUCLEOTIDE SEQUENCE</scope>
    <source>
        <strain evidence="7">5307AH</strain>
    </source>
</reference>
<evidence type="ECO:0000313" key="7">
    <source>
        <dbReference type="EMBL" id="KAK1923068.1"/>
    </source>
</evidence>
<feature type="compositionally biased region" description="Pro residues" evidence="6">
    <location>
        <begin position="109"/>
        <end position="118"/>
    </location>
</feature>
<evidence type="ECO:0000256" key="2">
    <source>
        <dbReference type="ARBA" id="ARBA00022737"/>
    </source>
</evidence>
<evidence type="ECO:0000256" key="6">
    <source>
        <dbReference type="SAM" id="MobiDB-lite"/>
    </source>
</evidence>
<dbReference type="Proteomes" id="UP001182556">
    <property type="component" value="Unassembled WGS sequence"/>
</dbReference>
<dbReference type="AlphaFoldDB" id="A0AAD9FPP7"/>
<feature type="region of interest" description="Disordered" evidence="6">
    <location>
        <begin position="554"/>
        <end position="573"/>
    </location>
</feature>
<proteinExistence type="inferred from homology"/>
<evidence type="ECO:0000313" key="8">
    <source>
        <dbReference type="Proteomes" id="UP001182556"/>
    </source>
</evidence>
<feature type="compositionally biased region" description="Polar residues" evidence="6">
    <location>
        <begin position="554"/>
        <end position="570"/>
    </location>
</feature>
<evidence type="ECO:0000256" key="5">
    <source>
        <dbReference type="PROSITE-ProRule" id="PRU00708"/>
    </source>
</evidence>
<feature type="repeat" description="PPR" evidence="5">
    <location>
        <begin position="359"/>
        <end position="395"/>
    </location>
</feature>
<keyword evidence="2" id="KW-0677">Repeat</keyword>
<gene>
    <name evidence="7" type="ORF">DB88DRAFT_493652</name>
</gene>
<organism evidence="7 8">
    <name type="scientific">Papiliotrema laurentii</name>
    <name type="common">Cryptococcus laurentii</name>
    <dbReference type="NCBI Taxonomy" id="5418"/>
    <lineage>
        <taxon>Eukaryota</taxon>
        <taxon>Fungi</taxon>
        <taxon>Dikarya</taxon>
        <taxon>Basidiomycota</taxon>
        <taxon>Agaricomycotina</taxon>
        <taxon>Tremellomycetes</taxon>
        <taxon>Tremellales</taxon>
        <taxon>Rhynchogastremaceae</taxon>
        <taxon>Papiliotrema</taxon>
    </lineage>
</organism>
<comment type="subunit">
    <text evidence="4">Binds to mitochondrial small subunit 15S rRNA.</text>
</comment>
<name>A0AAD9FPP7_PAPLA</name>
<feature type="compositionally biased region" description="Polar residues" evidence="6">
    <location>
        <begin position="865"/>
        <end position="874"/>
    </location>
</feature>
<dbReference type="PROSITE" id="PS51375">
    <property type="entry name" value="PPR"/>
    <property type="match status" value="1"/>
</dbReference>
<protein>
    <submittedName>
        <fullName evidence="7">Uncharacterized protein</fullName>
    </submittedName>
</protein>
<keyword evidence="8" id="KW-1185">Reference proteome</keyword>
<comment type="function">
    <text evidence="3">Regulates mitochondrial small subunit maturation by controlling 15S rRNA 5'-end processing. Localizes to the 5' precursor of the 15S rRNA in a position that is subsequently occupied by mS47 in the mature yeast mtSSU. Uses structure and sequence-specific RNA recognition, binding to a single-stranded region of the precursor and specifically recognizing bases -6 to -1. The exchange of Ccm1 for mS47 is coupled to the irreversible removal of precursor rRNA that is accompanied by conformational changes of the mitoribosomal proteins uS5m and mS26. These conformational changes signal completion of 5'-end rRNA processing through protection of the mature 5'-end of the 15S rRNA and stabilization of mS47. The removal of the 5' precursor together with the dissociation of Ccm1 may be catalyzed by the 5'-3' exoribonuclease Pet127. Involved in the specific removal of group I introns in mitochondrial encoded transcripts.</text>
</comment>
<feature type="region of interest" description="Disordered" evidence="6">
    <location>
        <begin position="104"/>
        <end position="132"/>
    </location>
</feature>
<feature type="region of interest" description="Disordered" evidence="6">
    <location>
        <begin position="520"/>
        <end position="544"/>
    </location>
</feature>
<dbReference type="InterPro" id="IPR002885">
    <property type="entry name" value="PPR_rpt"/>
</dbReference>
<dbReference type="Gene3D" id="1.25.40.10">
    <property type="entry name" value="Tetratricopeptide repeat domain"/>
    <property type="match status" value="1"/>
</dbReference>
<evidence type="ECO:0000256" key="3">
    <source>
        <dbReference type="ARBA" id="ARBA00044493"/>
    </source>
</evidence>
<accession>A0AAD9FPP7</accession>
<comment type="caution">
    <text evidence="7">The sequence shown here is derived from an EMBL/GenBank/DDBJ whole genome shotgun (WGS) entry which is preliminary data.</text>
</comment>